<dbReference type="EMBL" id="DF973420">
    <property type="protein sequence ID" value="GAU30178.1"/>
    <property type="molecule type" value="Genomic_DNA"/>
</dbReference>
<protein>
    <submittedName>
        <fullName evidence="1">Uncharacterized protein</fullName>
    </submittedName>
</protein>
<sequence length="157" mass="17441">MLTSLSMIIQRVCRSLRVITDKELDKDNLSSNEVMAVTDGQFATNAIWSESQHRGMAALLGGEEKFIETMGRKFSEQRWQQETLTLKGDLDCGRARSPSVEGTFLSSLGINRTGEKRRAKAEKTITLQVLRQYFAGSLKDAAKNIGGKPYTHTSIPS</sequence>
<dbReference type="AlphaFoldDB" id="A0A2Z6MEE7"/>
<organism evidence="1 2">
    <name type="scientific">Trifolium subterraneum</name>
    <name type="common">Subterranean clover</name>
    <dbReference type="NCBI Taxonomy" id="3900"/>
    <lineage>
        <taxon>Eukaryota</taxon>
        <taxon>Viridiplantae</taxon>
        <taxon>Streptophyta</taxon>
        <taxon>Embryophyta</taxon>
        <taxon>Tracheophyta</taxon>
        <taxon>Spermatophyta</taxon>
        <taxon>Magnoliopsida</taxon>
        <taxon>eudicotyledons</taxon>
        <taxon>Gunneridae</taxon>
        <taxon>Pentapetalae</taxon>
        <taxon>rosids</taxon>
        <taxon>fabids</taxon>
        <taxon>Fabales</taxon>
        <taxon>Fabaceae</taxon>
        <taxon>Papilionoideae</taxon>
        <taxon>50 kb inversion clade</taxon>
        <taxon>NPAAA clade</taxon>
        <taxon>Hologalegina</taxon>
        <taxon>IRL clade</taxon>
        <taxon>Trifolieae</taxon>
        <taxon>Trifolium</taxon>
    </lineage>
</organism>
<reference evidence="2" key="1">
    <citation type="journal article" date="2017" name="Front. Plant Sci.">
        <title>Climate Clever Clovers: New Paradigm to Reduce the Environmental Footprint of Ruminants by Breeding Low Methanogenic Forages Utilizing Haplotype Variation.</title>
        <authorList>
            <person name="Kaur P."/>
            <person name="Appels R."/>
            <person name="Bayer P.E."/>
            <person name="Keeble-Gagnere G."/>
            <person name="Wang J."/>
            <person name="Hirakawa H."/>
            <person name="Shirasawa K."/>
            <person name="Vercoe P."/>
            <person name="Stefanova K."/>
            <person name="Durmic Z."/>
            <person name="Nichols P."/>
            <person name="Revell C."/>
            <person name="Isobe S.N."/>
            <person name="Edwards D."/>
            <person name="Erskine W."/>
        </authorList>
    </citation>
    <scope>NUCLEOTIDE SEQUENCE [LARGE SCALE GENOMIC DNA]</scope>
    <source>
        <strain evidence="2">cv. Daliak</strain>
    </source>
</reference>
<dbReference type="Proteomes" id="UP000242715">
    <property type="component" value="Unassembled WGS sequence"/>
</dbReference>
<dbReference type="OrthoDB" id="6270329at2759"/>
<gene>
    <name evidence="1" type="ORF">TSUD_311290</name>
</gene>
<dbReference type="InterPro" id="IPR045012">
    <property type="entry name" value="NLP"/>
</dbReference>
<dbReference type="GO" id="GO:0003700">
    <property type="term" value="F:DNA-binding transcription factor activity"/>
    <property type="evidence" value="ECO:0007669"/>
    <property type="project" value="InterPro"/>
</dbReference>
<evidence type="ECO:0000313" key="2">
    <source>
        <dbReference type="Proteomes" id="UP000242715"/>
    </source>
</evidence>
<proteinExistence type="predicted"/>
<dbReference type="PANTHER" id="PTHR32002">
    <property type="entry name" value="PROTEIN NLP8"/>
    <property type="match status" value="1"/>
</dbReference>
<dbReference type="PANTHER" id="PTHR32002:SF44">
    <property type="entry name" value="PROTEIN NLP4"/>
    <property type="match status" value="1"/>
</dbReference>
<evidence type="ECO:0000313" key="1">
    <source>
        <dbReference type="EMBL" id="GAU30178.1"/>
    </source>
</evidence>
<name>A0A2Z6MEE7_TRISU</name>
<keyword evidence="2" id="KW-1185">Reference proteome</keyword>
<accession>A0A2Z6MEE7</accession>